<proteinExistence type="inferred from homology"/>
<dbReference type="Pfam" id="PF01182">
    <property type="entry name" value="Glucosamine_iso"/>
    <property type="match status" value="1"/>
</dbReference>
<dbReference type="SUPFAM" id="SSF100950">
    <property type="entry name" value="NagB/RpiA/CoA transferase-like"/>
    <property type="match status" value="1"/>
</dbReference>
<dbReference type="PANTHER" id="PTHR11054:SF0">
    <property type="entry name" value="6-PHOSPHOGLUCONOLACTONASE"/>
    <property type="match status" value="1"/>
</dbReference>
<name>A0A0X3NYK9_SCHSO</name>
<comment type="similarity">
    <text evidence="3 6">Belongs to the glucosamine/galactosamine-6-phosphate isomerase family. 6-phosphogluconolactonase subfamily.</text>
</comment>
<dbReference type="EMBL" id="GEEE01019015">
    <property type="protein sequence ID" value="JAP44210.1"/>
    <property type="molecule type" value="Transcribed_RNA"/>
</dbReference>
<dbReference type="EMBL" id="GEEE01006437">
    <property type="protein sequence ID" value="JAP56788.1"/>
    <property type="molecule type" value="Transcribed_RNA"/>
</dbReference>
<dbReference type="FunFam" id="3.40.50.1360:FF:000005">
    <property type="entry name" value="6-phosphogluconolactonase"/>
    <property type="match status" value="1"/>
</dbReference>
<sequence length="245" mass="26621">MPRIIINDDLDSFSDAAVKAIHAVIQQATNLGNNVSIGLSGGSMPTQISPGLLALKDVDWRRVHFFFCDERVVPFNSPESTYGVYKALLFDRLPDLPVENVHKISVEGTAAEAAAKYQSDIMIFFGTDQGYPAFDLLLLGLGPDGHTCSLFPNHELLSTEDLVVAPITDSPKPPPNRVTLTLPVINKSKHVAFLVTGQSKAEVVAKIIQGNEPQPLYPASLVQPFEGQATWYLDRAAAQLLKTAN</sequence>
<dbReference type="InterPro" id="IPR039104">
    <property type="entry name" value="6PGL"/>
</dbReference>
<comment type="pathway">
    <text evidence="2 6">Carbohydrate degradation; pentose phosphate pathway; D-ribulose 5-phosphate from D-glucose 6-phosphate (oxidative stage): step 2/3.</text>
</comment>
<dbReference type="EC" id="3.1.1.31" evidence="4 6"/>
<dbReference type="CDD" id="cd01400">
    <property type="entry name" value="6PGL"/>
    <property type="match status" value="1"/>
</dbReference>
<evidence type="ECO:0000313" key="8">
    <source>
        <dbReference type="EMBL" id="JAP44210.1"/>
    </source>
</evidence>
<reference evidence="8" key="1">
    <citation type="submission" date="2016-01" db="EMBL/GenBank/DDBJ databases">
        <title>Reference transcriptome for the parasite Schistocephalus solidus: insights into the molecular evolution of parasitism.</title>
        <authorList>
            <person name="Hebert F.O."/>
            <person name="Grambauer S."/>
            <person name="Barber I."/>
            <person name="Landry C.R."/>
            <person name="Aubin-Horth N."/>
        </authorList>
    </citation>
    <scope>NUCLEOTIDE SEQUENCE</scope>
</reference>
<gene>
    <name evidence="8" type="primary">6PGL</name>
    <name evidence="8" type="ORF">TR99368</name>
</gene>
<dbReference type="Gene3D" id="3.40.50.1360">
    <property type="match status" value="1"/>
</dbReference>
<evidence type="ECO:0000256" key="1">
    <source>
        <dbReference type="ARBA" id="ARBA00000832"/>
    </source>
</evidence>
<evidence type="ECO:0000259" key="7">
    <source>
        <dbReference type="Pfam" id="PF01182"/>
    </source>
</evidence>
<dbReference type="AlphaFoldDB" id="A0A0X3NYK9"/>
<protein>
    <recommendedName>
        <fullName evidence="4 6">6-phosphogluconolactonase</fullName>
        <shortName evidence="6">6PGL</shortName>
        <ecNumber evidence="4 6">3.1.1.31</ecNumber>
    </recommendedName>
</protein>
<evidence type="ECO:0000256" key="6">
    <source>
        <dbReference type="RuleBase" id="RU365095"/>
    </source>
</evidence>
<evidence type="ECO:0000256" key="3">
    <source>
        <dbReference type="ARBA" id="ARBA00010662"/>
    </source>
</evidence>
<comment type="catalytic activity">
    <reaction evidence="1 6">
        <text>6-phospho-D-glucono-1,5-lactone + H2O = 6-phospho-D-gluconate + H(+)</text>
        <dbReference type="Rhea" id="RHEA:12556"/>
        <dbReference type="ChEBI" id="CHEBI:15377"/>
        <dbReference type="ChEBI" id="CHEBI:15378"/>
        <dbReference type="ChEBI" id="CHEBI:57955"/>
        <dbReference type="ChEBI" id="CHEBI:58759"/>
        <dbReference type="EC" id="3.1.1.31"/>
    </reaction>
</comment>
<accession>A0A0X3NYK9</accession>
<dbReference type="NCBIfam" id="TIGR01198">
    <property type="entry name" value="pgl"/>
    <property type="match status" value="1"/>
</dbReference>
<dbReference type="InterPro" id="IPR005900">
    <property type="entry name" value="6-phosphogluconolactonase_DevB"/>
</dbReference>
<dbReference type="InterPro" id="IPR037171">
    <property type="entry name" value="NagB/RpiA_transferase-like"/>
</dbReference>
<evidence type="ECO:0000256" key="2">
    <source>
        <dbReference type="ARBA" id="ARBA00004961"/>
    </source>
</evidence>
<keyword evidence="5 6" id="KW-0378">Hydrolase</keyword>
<organism evidence="8">
    <name type="scientific">Schistocephalus solidus</name>
    <name type="common">Tapeworm</name>
    <dbReference type="NCBI Taxonomy" id="70667"/>
    <lineage>
        <taxon>Eukaryota</taxon>
        <taxon>Metazoa</taxon>
        <taxon>Spiralia</taxon>
        <taxon>Lophotrochozoa</taxon>
        <taxon>Platyhelminthes</taxon>
        <taxon>Cestoda</taxon>
        <taxon>Eucestoda</taxon>
        <taxon>Diphyllobothriidea</taxon>
        <taxon>Diphyllobothriidae</taxon>
        <taxon>Schistocephalus</taxon>
    </lineage>
</organism>
<evidence type="ECO:0000256" key="4">
    <source>
        <dbReference type="ARBA" id="ARBA00013198"/>
    </source>
</evidence>
<dbReference type="UniPathway" id="UPA00115">
    <property type="reaction ID" value="UER00409"/>
</dbReference>
<feature type="domain" description="Glucosamine/galactosamine-6-phosphate isomerase" evidence="7">
    <location>
        <begin position="9"/>
        <end position="231"/>
    </location>
</feature>
<dbReference type="GO" id="GO:0005975">
    <property type="term" value="P:carbohydrate metabolic process"/>
    <property type="evidence" value="ECO:0007669"/>
    <property type="project" value="UniProtKB-UniRule"/>
</dbReference>
<comment type="function">
    <text evidence="6">Hydrolysis of 6-phosphogluconolactone to 6-phosphogluconate.</text>
</comment>
<dbReference type="InterPro" id="IPR006148">
    <property type="entry name" value="Glc/Gal-6P_isomerase"/>
</dbReference>
<evidence type="ECO:0000256" key="5">
    <source>
        <dbReference type="ARBA" id="ARBA00022801"/>
    </source>
</evidence>
<dbReference type="GO" id="GO:0006098">
    <property type="term" value="P:pentose-phosphate shunt"/>
    <property type="evidence" value="ECO:0007669"/>
    <property type="project" value="UniProtKB-UniPathway"/>
</dbReference>
<dbReference type="GO" id="GO:0017057">
    <property type="term" value="F:6-phosphogluconolactonase activity"/>
    <property type="evidence" value="ECO:0007669"/>
    <property type="project" value="UniProtKB-UniRule"/>
</dbReference>
<dbReference type="PANTHER" id="PTHR11054">
    <property type="entry name" value="6-PHOSPHOGLUCONOLACTONASE"/>
    <property type="match status" value="1"/>
</dbReference>